<evidence type="ECO:0000313" key="8">
    <source>
        <dbReference type="Proteomes" id="UP000178349"/>
    </source>
</evidence>
<dbReference type="PRINTS" id="PR01652">
    <property type="entry name" value="SHAPEPROTEIN"/>
</dbReference>
<keyword evidence="3 6" id="KW-0067">ATP-binding</keyword>
<dbReference type="PANTHER" id="PTHR42749:SF1">
    <property type="entry name" value="CELL SHAPE-DETERMINING PROTEIN MREB"/>
    <property type="match status" value="1"/>
</dbReference>
<evidence type="ECO:0000256" key="6">
    <source>
        <dbReference type="HAMAP-Rule" id="MF_02207"/>
    </source>
</evidence>
<comment type="function">
    <text evidence="6">Forms membrane-associated dynamic filaments that are essential for cell shape determination. Acts by regulating cell wall synthesis and cell elongation, and thus cell shape. A feedback loop between cell geometry and MreB localization may maintain elongated cell shape by targeting cell wall growth to regions of negative cell wall curvature.</text>
</comment>
<feature type="binding site" evidence="6">
    <location>
        <begin position="293"/>
        <end position="296"/>
    </location>
    <ligand>
        <name>ATP</name>
        <dbReference type="ChEBI" id="CHEBI:30616"/>
    </ligand>
</feature>
<evidence type="ECO:0000256" key="4">
    <source>
        <dbReference type="ARBA" id="ARBA00022960"/>
    </source>
</evidence>
<dbReference type="AlphaFoldDB" id="A0A1F6NR85"/>
<dbReference type="InterPro" id="IPR043129">
    <property type="entry name" value="ATPase_NBD"/>
</dbReference>
<evidence type="ECO:0000256" key="1">
    <source>
        <dbReference type="ARBA" id="ARBA00022490"/>
    </source>
</evidence>
<dbReference type="Pfam" id="PF06723">
    <property type="entry name" value="MreB_Mbl"/>
    <property type="match status" value="1"/>
</dbReference>
<comment type="caution">
    <text evidence="7">The sequence shown here is derived from an EMBL/GenBank/DDBJ whole genome shotgun (WGS) entry which is preliminary data.</text>
</comment>
<feature type="binding site" evidence="6">
    <location>
        <begin position="19"/>
        <end position="21"/>
    </location>
    <ligand>
        <name>ATP</name>
        <dbReference type="ChEBI" id="CHEBI:30616"/>
    </ligand>
</feature>
<accession>A0A1F6NR85</accession>
<organism evidence="7 8">
    <name type="scientific">Candidatus Magasanikbacteria bacterium RIFOXYC12_FULL_33_11</name>
    <dbReference type="NCBI Taxonomy" id="1798701"/>
    <lineage>
        <taxon>Bacteria</taxon>
        <taxon>Candidatus Magasanikiibacteriota</taxon>
    </lineage>
</organism>
<dbReference type="InterPro" id="IPR004753">
    <property type="entry name" value="MreB"/>
</dbReference>
<sequence>MFNNFFRKIGKDIAIDLGTANTLVYTPDKGIVIDEPSVVAINTKTEQILAVGQEAKQMLGKTPAHIQVTKPLTAGVISDYEVTEKMLKYFIDKVQKDGFSLSSRPRVVIAVPLDVTEVEIKAVEDAVTSAGAREAIVVQGPMAAAIGARLPIQEAIGNMVVDIGAGNTEIAVLSLNGVVTWKSTQIAGDEMNRNITQYAREVFNLLVGESHAEQIKLKVGSALPGNEPIEFTMKGRDVVTGLPKEILVSDGQIREAIARSVKTIVDHIKMTLETTPPELIADIHERGLLLVGGGSLLRGIDKVISRATEIAVRIADDPLTTTVRGAGILLEEDELLNLVALPSSKHTK</sequence>
<dbReference type="GO" id="GO:0005524">
    <property type="term" value="F:ATP binding"/>
    <property type="evidence" value="ECO:0007669"/>
    <property type="project" value="UniProtKB-KW"/>
</dbReference>
<dbReference type="Gene3D" id="3.30.420.40">
    <property type="match status" value="3"/>
</dbReference>
<proteinExistence type="inferred from homology"/>
<dbReference type="GO" id="GO:0008360">
    <property type="term" value="P:regulation of cell shape"/>
    <property type="evidence" value="ECO:0007669"/>
    <property type="project" value="UniProtKB-UniRule"/>
</dbReference>
<gene>
    <name evidence="6" type="primary">mreB</name>
    <name evidence="7" type="ORF">A2493_01495</name>
</gene>
<evidence type="ECO:0000256" key="2">
    <source>
        <dbReference type="ARBA" id="ARBA00022741"/>
    </source>
</evidence>
<dbReference type="CDD" id="cd10225">
    <property type="entry name" value="ASKHA_NBD_MreB-like"/>
    <property type="match status" value="1"/>
</dbReference>
<keyword evidence="2 6" id="KW-0547">Nucleotide-binding</keyword>
<dbReference type="HAMAP" id="MF_02207">
    <property type="entry name" value="MreB"/>
    <property type="match status" value="1"/>
</dbReference>
<dbReference type="SUPFAM" id="SSF53067">
    <property type="entry name" value="Actin-like ATPase domain"/>
    <property type="match status" value="2"/>
</dbReference>
<protein>
    <recommendedName>
        <fullName evidence="6">Cell shape-determining protein MreB</fullName>
    </recommendedName>
</protein>
<dbReference type="GO" id="GO:0000902">
    <property type="term" value="P:cell morphogenesis"/>
    <property type="evidence" value="ECO:0007669"/>
    <property type="project" value="InterPro"/>
</dbReference>
<dbReference type="GO" id="GO:0005737">
    <property type="term" value="C:cytoplasm"/>
    <property type="evidence" value="ECO:0007669"/>
    <property type="project" value="UniProtKB-SubCell"/>
</dbReference>
<evidence type="ECO:0000256" key="3">
    <source>
        <dbReference type="ARBA" id="ARBA00022840"/>
    </source>
</evidence>
<dbReference type="PANTHER" id="PTHR42749">
    <property type="entry name" value="CELL SHAPE-DETERMINING PROTEIN MREB"/>
    <property type="match status" value="1"/>
</dbReference>
<dbReference type="NCBIfam" id="TIGR00904">
    <property type="entry name" value="mreB"/>
    <property type="match status" value="1"/>
</dbReference>
<dbReference type="EMBL" id="MFQW01000030">
    <property type="protein sequence ID" value="OGH86114.1"/>
    <property type="molecule type" value="Genomic_DNA"/>
</dbReference>
<keyword evidence="4 6" id="KW-0133">Cell shape</keyword>
<comment type="similarity">
    <text evidence="5 6">Belongs to the FtsA/MreB family.</text>
</comment>
<dbReference type="NCBIfam" id="NF010539">
    <property type="entry name" value="PRK13927.1"/>
    <property type="match status" value="1"/>
</dbReference>
<name>A0A1F6NR85_9BACT</name>
<dbReference type="InterPro" id="IPR056546">
    <property type="entry name" value="MreB_MamK-like"/>
</dbReference>
<evidence type="ECO:0000313" key="7">
    <source>
        <dbReference type="EMBL" id="OGH86114.1"/>
    </source>
</evidence>
<feature type="binding site" evidence="6">
    <location>
        <begin position="213"/>
        <end position="216"/>
    </location>
    <ligand>
        <name>ATP</name>
        <dbReference type="ChEBI" id="CHEBI:30616"/>
    </ligand>
</feature>
<dbReference type="Proteomes" id="UP000178349">
    <property type="component" value="Unassembled WGS sequence"/>
</dbReference>
<comment type="subcellular location">
    <subcellularLocation>
        <location evidence="6">Cytoplasm</location>
    </subcellularLocation>
    <text evidence="6">Membrane-associated.</text>
</comment>
<reference evidence="7 8" key="1">
    <citation type="journal article" date="2016" name="Nat. Commun.">
        <title>Thousands of microbial genomes shed light on interconnected biogeochemical processes in an aquifer system.</title>
        <authorList>
            <person name="Anantharaman K."/>
            <person name="Brown C.T."/>
            <person name="Hug L.A."/>
            <person name="Sharon I."/>
            <person name="Castelle C.J."/>
            <person name="Probst A.J."/>
            <person name="Thomas B.C."/>
            <person name="Singh A."/>
            <person name="Wilkins M.J."/>
            <person name="Karaoz U."/>
            <person name="Brodie E.L."/>
            <person name="Williams K.H."/>
            <person name="Hubbard S.S."/>
            <person name="Banfield J.F."/>
        </authorList>
    </citation>
    <scope>NUCLEOTIDE SEQUENCE [LARGE SCALE GENOMIC DNA]</scope>
</reference>
<evidence type="ECO:0000256" key="5">
    <source>
        <dbReference type="ARBA" id="ARBA00023458"/>
    </source>
</evidence>
<comment type="subunit">
    <text evidence="6">Forms polymers.</text>
</comment>
<keyword evidence="1 6" id="KW-0963">Cytoplasm</keyword>
<comment type="caution">
    <text evidence="6">Lacks conserved residue(s) required for the propagation of feature annotation.</text>
</comment>